<accession>A0ABR2HH46</accession>
<sequence>MIQNQTISVIYQDEFFAVDYSKLYNSSNKFREMIQPYLDNGTDLQKLQLRILYDEFSTRNVQNFLKILQNLKNDVHSNEISEVCKIAKLFQAEKLYEKSLAFVHKQIDPKFNVSNYFDESNGEKYLEIEYVQDLNQMRSYSTNNITFDQNIPMSPISTINMSKSQGNLATTKEEQAPSVIYKIQVLNPLMKCCRYFFSKEGKILFTAKKKSNEIYIGQGNDIHIHANETEIGNKCIGRIMQCDGYNMIITNEQEFKVTYVPFGLKKQFSLETSFLHEGRTLFWSPRELDINLNGEHNRTAVPSKKNLLLKNQHGSPTFIVRKMGNDIFEVECLPSVNSLIAFTLGLSQIVGPFSVL</sequence>
<protein>
    <recommendedName>
        <fullName evidence="3">Tubby C-terminal domain-containing protein</fullName>
    </recommendedName>
</protein>
<gene>
    <name evidence="1" type="ORF">M9Y10_019745</name>
</gene>
<dbReference type="Proteomes" id="UP001470230">
    <property type="component" value="Unassembled WGS sequence"/>
</dbReference>
<evidence type="ECO:0008006" key="3">
    <source>
        <dbReference type="Google" id="ProtNLM"/>
    </source>
</evidence>
<proteinExistence type="predicted"/>
<comment type="caution">
    <text evidence="1">The sequence shown here is derived from an EMBL/GenBank/DDBJ whole genome shotgun (WGS) entry which is preliminary data.</text>
</comment>
<reference evidence="1 2" key="1">
    <citation type="submission" date="2024-04" db="EMBL/GenBank/DDBJ databases">
        <title>Tritrichomonas musculus Genome.</title>
        <authorList>
            <person name="Alves-Ferreira E."/>
            <person name="Grigg M."/>
            <person name="Lorenzi H."/>
            <person name="Galac M."/>
        </authorList>
    </citation>
    <scope>NUCLEOTIDE SEQUENCE [LARGE SCALE GENOMIC DNA]</scope>
    <source>
        <strain evidence="1 2">EAF2021</strain>
    </source>
</reference>
<name>A0ABR2HH46_9EUKA</name>
<keyword evidence="2" id="KW-1185">Reference proteome</keyword>
<dbReference type="EMBL" id="JAPFFF010000028">
    <property type="protein sequence ID" value="KAK8847162.1"/>
    <property type="molecule type" value="Genomic_DNA"/>
</dbReference>
<evidence type="ECO:0000313" key="1">
    <source>
        <dbReference type="EMBL" id="KAK8847162.1"/>
    </source>
</evidence>
<organism evidence="1 2">
    <name type="scientific">Tritrichomonas musculus</name>
    <dbReference type="NCBI Taxonomy" id="1915356"/>
    <lineage>
        <taxon>Eukaryota</taxon>
        <taxon>Metamonada</taxon>
        <taxon>Parabasalia</taxon>
        <taxon>Tritrichomonadida</taxon>
        <taxon>Tritrichomonadidae</taxon>
        <taxon>Tritrichomonas</taxon>
    </lineage>
</organism>
<evidence type="ECO:0000313" key="2">
    <source>
        <dbReference type="Proteomes" id="UP001470230"/>
    </source>
</evidence>